<evidence type="ECO:0000256" key="3">
    <source>
        <dbReference type="ARBA" id="ARBA00022475"/>
    </source>
</evidence>
<feature type="domain" description="Tripartite ATP-independent periplasmic transporters DctQ component" evidence="10">
    <location>
        <begin position="35"/>
        <end position="167"/>
    </location>
</feature>
<evidence type="ECO:0000256" key="7">
    <source>
        <dbReference type="ARBA" id="ARBA00023136"/>
    </source>
</evidence>
<dbReference type="KEGG" id="njp:NEJAP_1760"/>
<comment type="subcellular location">
    <subcellularLocation>
        <location evidence="1 9">Cell inner membrane</location>
        <topology evidence="1 9">Multi-pass membrane protein</topology>
    </subcellularLocation>
</comment>
<evidence type="ECO:0000256" key="5">
    <source>
        <dbReference type="ARBA" id="ARBA00022692"/>
    </source>
</evidence>
<feature type="transmembrane region" description="Helical" evidence="9">
    <location>
        <begin position="137"/>
        <end position="163"/>
    </location>
</feature>
<evidence type="ECO:0000256" key="8">
    <source>
        <dbReference type="ARBA" id="ARBA00038436"/>
    </source>
</evidence>
<evidence type="ECO:0000313" key="11">
    <source>
        <dbReference type="EMBL" id="BBB29711.1"/>
    </source>
</evidence>
<dbReference type="PANTHER" id="PTHR35011:SF10">
    <property type="entry name" value="TRAP TRANSPORTER SMALL PERMEASE PROTEIN"/>
    <property type="match status" value="1"/>
</dbReference>
<keyword evidence="5 9" id="KW-0812">Transmembrane</keyword>
<dbReference type="Pfam" id="PF04290">
    <property type="entry name" value="DctQ"/>
    <property type="match status" value="1"/>
</dbReference>
<keyword evidence="12" id="KW-1185">Reference proteome</keyword>
<sequence>MGFSAWLTAHYEEKGPVQWLAFALELVAAITLFLLMILTCADVFGRYFFGNSVDGTTELTEIGIAILVFAEMPIVTWRGGHIVVDILDKMWSNTVLKALGLLSALLMSGSLYYLGVRIFQFADRSFRREEITELLEIPVGIIVQYIAFMSWATAALMMTYGVYHMLTQDRD</sequence>
<evidence type="ECO:0000259" key="10">
    <source>
        <dbReference type="Pfam" id="PF04290"/>
    </source>
</evidence>
<feature type="transmembrane region" description="Helical" evidence="9">
    <location>
        <begin position="20"/>
        <end position="44"/>
    </location>
</feature>
<keyword evidence="3" id="KW-1003">Cell membrane</keyword>
<evidence type="ECO:0000256" key="2">
    <source>
        <dbReference type="ARBA" id="ARBA00022448"/>
    </source>
</evidence>
<protein>
    <recommendedName>
        <fullName evidence="9">TRAP transporter small permease protein</fullName>
    </recommendedName>
</protein>
<comment type="function">
    <text evidence="9">Part of the tripartite ATP-independent periplasmic (TRAP) transport system.</text>
</comment>
<keyword evidence="6 9" id="KW-1133">Transmembrane helix</keyword>
<keyword evidence="4 9" id="KW-0997">Cell inner membrane</keyword>
<evidence type="ECO:0000256" key="6">
    <source>
        <dbReference type="ARBA" id="ARBA00022989"/>
    </source>
</evidence>
<comment type="caution">
    <text evidence="9">Lacks conserved residue(s) required for the propagation of feature annotation.</text>
</comment>
<organism evidence="11 12">
    <name type="scientific">Neptunomonas japonica JAMM 1380</name>
    <dbReference type="NCBI Taxonomy" id="1441457"/>
    <lineage>
        <taxon>Bacteria</taxon>
        <taxon>Pseudomonadati</taxon>
        <taxon>Pseudomonadota</taxon>
        <taxon>Gammaproteobacteria</taxon>
        <taxon>Oceanospirillales</taxon>
        <taxon>Oceanospirillaceae</taxon>
        <taxon>Neptunomonas</taxon>
    </lineage>
</organism>
<gene>
    <name evidence="11" type="ORF">NEJAP_1760</name>
</gene>
<dbReference type="GO" id="GO:0015740">
    <property type="term" value="P:C4-dicarboxylate transport"/>
    <property type="evidence" value="ECO:0007669"/>
    <property type="project" value="TreeGrafter"/>
</dbReference>
<accession>A0A7R6PK42</accession>
<comment type="similarity">
    <text evidence="8 9">Belongs to the TRAP transporter small permease family.</text>
</comment>
<keyword evidence="2 9" id="KW-0813">Transport</keyword>
<reference evidence="11 12" key="1">
    <citation type="journal article" date="2008" name="Int. J. Syst. Evol. Microbiol.">
        <title>Neptunomonas japonica sp. nov., an Osedax japonicus symbiont-like bacterium isolated from sediment adjacent to sperm whale carcasses off Kagoshima, Japan.</title>
        <authorList>
            <person name="Miyazaki M."/>
            <person name="Nogi Y."/>
            <person name="Fujiwara Y."/>
            <person name="Kawato M."/>
            <person name="Kubokawa K."/>
            <person name="Horikoshi K."/>
        </authorList>
    </citation>
    <scope>NUCLEOTIDE SEQUENCE [LARGE SCALE GENOMIC DNA]</scope>
    <source>
        <strain evidence="11 12">JAMM 1380</strain>
    </source>
</reference>
<dbReference type="EMBL" id="AP014546">
    <property type="protein sequence ID" value="BBB29711.1"/>
    <property type="molecule type" value="Genomic_DNA"/>
</dbReference>
<proteinExistence type="inferred from homology"/>
<dbReference type="PANTHER" id="PTHR35011">
    <property type="entry name" value="2,3-DIKETO-L-GULONATE TRAP TRANSPORTER SMALL PERMEASE PROTEIN YIAM"/>
    <property type="match status" value="1"/>
</dbReference>
<dbReference type="GO" id="GO:0005886">
    <property type="term" value="C:plasma membrane"/>
    <property type="evidence" value="ECO:0007669"/>
    <property type="project" value="UniProtKB-SubCell"/>
</dbReference>
<feature type="transmembrane region" description="Helical" evidence="9">
    <location>
        <begin position="95"/>
        <end position="116"/>
    </location>
</feature>
<dbReference type="GO" id="GO:0022857">
    <property type="term" value="F:transmembrane transporter activity"/>
    <property type="evidence" value="ECO:0007669"/>
    <property type="project" value="UniProtKB-UniRule"/>
</dbReference>
<comment type="subunit">
    <text evidence="9">The complex comprises the extracytoplasmic solute receptor protein and the two transmembrane proteins.</text>
</comment>
<dbReference type="InterPro" id="IPR055348">
    <property type="entry name" value="DctQ"/>
</dbReference>
<dbReference type="AlphaFoldDB" id="A0A7R6PK42"/>
<dbReference type="RefSeq" id="WP_201350309.1">
    <property type="nucleotide sequence ID" value="NZ_AP014546.1"/>
</dbReference>
<evidence type="ECO:0000256" key="4">
    <source>
        <dbReference type="ARBA" id="ARBA00022519"/>
    </source>
</evidence>
<evidence type="ECO:0000313" key="12">
    <source>
        <dbReference type="Proteomes" id="UP000595332"/>
    </source>
</evidence>
<keyword evidence="7 9" id="KW-0472">Membrane</keyword>
<dbReference type="InterPro" id="IPR007387">
    <property type="entry name" value="TRAP_DctQ"/>
</dbReference>
<evidence type="ECO:0000256" key="9">
    <source>
        <dbReference type="RuleBase" id="RU369079"/>
    </source>
</evidence>
<name>A0A7R6PK42_9GAMM</name>
<evidence type="ECO:0000256" key="1">
    <source>
        <dbReference type="ARBA" id="ARBA00004429"/>
    </source>
</evidence>
<dbReference type="Proteomes" id="UP000595332">
    <property type="component" value="Chromosome"/>
</dbReference>